<evidence type="ECO:0000313" key="2">
    <source>
        <dbReference type="Proteomes" id="UP000236349"/>
    </source>
</evidence>
<proteinExistence type="predicted"/>
<dbReference type="AlphaFoldDB" id="A0A2I7W3Y5"/>
<gene>
    <name evidence="1" type="ORF">CAB90_00513</name>
</gene>
<accession>A0A2I7W3Y5</accession>
<dbReference type="EMBL" id="CP024614">
    <property type="protein sequence ID" value="AUS49500.1"/>
    <property type="molecule type" value="Genomic_DNA"/>
</dbReference>
<evidence type="ECO:0000313" key="1">
    <source>
        <dbReference type="EMBL" id="AUS49500.1"/>
    </source>
</evidence>
<protein>
    <submittedName>
        <fullName evidence="1">Uncharacterized protein</fullName>
    </submittedName>
</protein>
<reference evidence="1 2" key="1">
    <citation type="submission" date="2017-10" db="EMBL/GenBank/DDBJ databases">
        <title>Clinical isolate obtained from a human patient with meningeal tuberculosis in michoacan, Mexico.</title>
        <authorList>
            <person name="Guillen-Nepita A.L."/>
            <person name="Negrete-Paz A.M."/>
            <person name="Vazquez-Marrufo G."/>
            <person name="Cruz-Hernandez A."/>
            <person name="Fresia P."/>
            <person name="Naya H."/>
            <person name="Vazquez-Garciduenas M.S."/>
        </authorList>
    </citation>
    <scope>NUCLEOTIDE SEQUENCE [LARGE SCALE GENOMIC DNA]</scope>
    <source>
        <strain evidence="2">Beijing/MYC004</strain>
    </source>
</reference>
<organism evidence="1 2">
    <name type="scientific">Mycobacterium tuberculosis</name>
    <dbReference type="NCBI Taxonomy" id="1773"/>
    <lineage>
        <taxon>Bacteria</taxon>
        <taxon>Bacillati</taxon>
        <taxon>Actinomycetota</taxon>
        <taxon>Actinomycetes</taxon>
        <taxon>Mycobacteriales</taxon>
        <taxon>Mycobacteriaceae</taxon>
        <taxon>Mycobacterium</taxon>
        <taxon>Mycobacterium tuberculosis complex</taxon>
    </lineage>
</organism>
<sequence>MQDDKPGRVSVRRQERLHGALEVFVLENLGWKVERVVVLGGVKSLTHGCGIVAHFEHLVEDSGHGAVHGKNHGPHVFHGLNLRRDLRDHLWHEAIHLAQVAQEDAYLLAELVDSVQCIEYRSERPTDRNSVAVLFPVEIASNWSPEIIKIRDVVA</sequence>
<dbReference type="Proteomes" id="UP000236349">
    <property type="component" value="Chromosome"/>
</dbReference>
<name>A0A2I7W3Y5_MYCTX</name>